<keyword evidence="1" id="KW-1003">Cell membrane</keyword>
<dbReference type="Pfam" id="PF06305">
    <property type="entry name" value="LapA_dom"/>
    <property type="match status" value="1"/>
</dbReference>
<name>A0A4R5EHY2_9RHOB</name>
<proteinExistence type="predicted"/>
<feature type="coiled-coil region" evidence="5">
    <location>
        <begin position="80"/>
        <end position="107"/>
    </location>
</feature>
<dbReference type="Proteomes" id="UP000294662">
    <property type="component" value="Unassembled WGS sequence"/>
</dbReference>
<evidence type="ECO:0000256" key="2">
    <source>
        <dbReference type="ARBA" id="ARBA00022692"/>
    </source>
</evidence>
<evidence type="ECO:0000256" key="1">
    <source>
        <dbReference type="ARBA" id="ARBA00022475"/>
    </source>
</evidence>
<accession>A0A4R5EHY2</accession>
<evidence type="ECO:0000259" key="7">
    <source>
        <dbReference type="Pfam" id="PF06305"/>
    </source>
</evidence>
<gene>
    <name evidence="8" type="ORF">E1B25_20590</name>
</gene>
<dbReference type="RefSeq" id="WP_132831470.1">
    <property type="nucleotide sequence ID" value="NZ_SMFP01000024.1"/>
</dbReference>
<dbReference type="EMBL" id="SMFP01000024">
    <property type="protein sequence ID" value="TDE33912.1"/>
    <property type="molecule type" value="Genomic_DNA"/>
</dbReference>
<keyword evidence="2 6" id="KW-0812">Transmembrane</keyword>
<dbReference type="AlphaFoldDB" id="A0A4R5EHY2"/>
<dbReference type="GO" id="GO:0005886">
    <property type="term" value="C:plasma membrane"/>
    <property type="evidence" value="ECO:0007669"/>
    <property type="project" value="InterPro"/>
</dbReference>
<feature type="transmembrane region" description="Helical" evidence="6">
    <location>
        <begin position="46"/>
        <end position="68"/>
    </location>
</feature>
<organism evidence="8 9">
    <name type="scientific">Antarcticimicrobium sediminis</name>
    <dbReference type="NCBI Taxonomy" id="2546227"/>
    <lineage>
        <taxon>Bacteria</taxon>
        <taxon>Pseudomonadati</taxon>
        <taxon>Pseudomonadota</taxon>
        <taxon>Alphaproteobacteria</taxon>
        <taxon>Rhodobacterales</taxon>
        <taxon>Paracoccaceae</taxon>
        <taxon>Antarcticimicrobium</taxon>
    </lineage>
</organism>
<sequence>MRYLRYAFLAVLGILLISVSLANRGAVTLSLMPDDIAGLVGGNFTLSLPLFVVMLGGIAGGLVIGFFWEWMREYKHRREAGQKQREVRKLEREVTRLKRAESEGKDEVLALLDETS</sequence>
<protein>
    <submittedName>
        <fullName evidence="8">LapA family protein</fullName>
    </submittedName>
</protein>
<keyword evidence="4 6" id="KW-0472">Membrane</keyword>
<keyword evidence="3 6" id="KW-1133">Transmembrane helix</keyword>
<evidence type="ECO:0000256" key="4">
    <source>
        <dbReference type="ARBA" id="ARBA00023136"/>
    </source>
</evidence>
<evidence type="ECO:0000256" key="6">
    <source>
        <dbReference type="SAM" id="Phobius"/>
    </source>
</evidence>
<evidence type="ECO:0000313" key="9">
    <source>
        <dbReference type="Proteomes" id="UP000294662"/>
    </source>
</evidence>
<evidence type="ECO:0000313" key="8">
    <source>
        <dbReference type="EMBL" id="TDE33912.1"/>
    </source>
</evidence>
<evidence type="ECO:0000256" key="5">
    <source>
        <dbReference type="SAM" id="Coils"/>
    </source>
</evidence>
<dbReference type="OrthoDB" id="7689797at2"/>
<keyword evidence="5" id="KW-0175">Coiled coil</keyword>
<keyword evidence="9" id="KW-1185">Reference proteome</keyword>
<evidence type="ECO:0000256" key="3">
    <source>
        <dbReference type="ARBA" id="ARBA00022989"/>
    </source>
</evidence>
<dbReference type="InterPro" id="IPR010445">
    <property type="entry name" value="LapA_dom"/>
</dbReference>
<reference evidence="8 9" key="1">
    <citation type="submission" date="2019-03" db="EMBL/GenBank/DDBJ databases">
        <authorList>
            <person name="Zhang S."/>
        </authorList>
    </citation>
    <scope>NUCLEOTIDE SEQUENCE [LARGE SCALE GENOMIC DNA]</scope>
    <source>
        <strain evidence="8 9">S4J41</strain>
    </source>
</reference>
<feature type="domain" description="Lipopolysaccharide assembly protein A" evidence="7">
    <location>
        <begin position="45"/>
        <end position="94"/>
    </location>
</feature>
<comment type="caution">
    <text evidence="8">The sequence shown here is derived from an EMBL/GenBank/DDBJ whole genome shotgun (WGS) entry which is preliminary data.</text>
</comment>